<gene>
    <name evidence="2" type="ORF">FDQ92_05555</name>
</gene>
<evidence type="ECO:0000259" key="1">
    <source>
        <dbReference type="Pfam" id="PF04366"/>
    </source>
</evidence>
<dbReference type="Proteomes" id="UP000298602">
    <property type="component" value="Chromosome"/>
</dbReference>
<dbReference type="AlphaFoldDB" id="A0A4P8L695"/>
<dbReference type="GO" id="GO:0035091">
    <property type="term" value="F:phosphatidylinositol binding"/>
    <property type="evidence" value="ECO:0007669"/>
    <property type="project" value="TreeGrafter"/>
</dbReference>
<dbReference type="Pfam" id="PF04366">
    <property type="entry name" value="Ysc84"/>
    <property type="match status" value="1"/>
</dbReference>
<dbReference type="EMBL" id="CP040098">
    <property type="protein sequence ID" value="QCQ23460.1"/>
    <property type="molecule type" value="Genomic_DNA"/>
</dbReference>
<keyword evidence="3" id="KW-1185">Reference proteome</keyword>
<dbReference type="PANTHER" id="PTHR15629:SF2">
    <property type="entry name" value="SH3 DOMAIN-CONTAINING YSC84-LIKE PROTEIN 1"/>
    <property type="match status" value="1"/>
</dbReference>
<dbReference type="KEGG" id="dax:FDQ92_05555"/>
<evidence type="ECO:0000313" key="2">
    <source>
        <dbReference type="EMBL" id="QCQ23460.1"/>
    </source>
</evidence>
<evidence type="ECO:0000313" key="3">
    <source>
        <dbReference type="Proteomes" id="UP000298602"/>
    </source>
</evidence>
<dbReference type="CDD" id="cd11524">
    <property type="entry name" value="SYLF"/>
    <property type="match status" value="1"/>
</dbReference>
<feature type="domain" description="Ysc84 actin-binding" evidence="1">
    <location>
        <begin position="94"/>
        <end position="215"/>
    </location>
</feature>
<dbReference type="InterPro" id="IPR051702">
    <property type="entry name" value="SH3_domain_YSC84-like"/>
</dbReference>
<proteinExistence type="predicted"/>
<dbReference type="PANTHER" id="PTHR15629">
    <property type="entry name" value="SH3YL1 PROTEIN"/>
    <property type="match status" value="1"/>
</dbReference>
<accession>A0A4P8L695</accession>
<dbReference type="InterPro" id="IPR007461">
    <property type="entry name" value="Ysc84_actin-binding"/>
</dbReference>
<protein>
    <recommendedName>
        <fullName evidence="1">Ysc84 actin-binding domain-containing protein</fullName>
    </recommendedName>
</protein>
<reference evidence="2 3" key="1">
    <citation type="submission" date="2019-05" db="EMBL/GenBank/DDBJ databases">
        <title>The Complete Genome Sequence of the n-alkane-degrading Desulfoglaeba alkanexedens ALDC reveals multiple alkylsuccinate synthase gene clusters.</title>
        <authorList>
            <person name="Callaghan A.V."/>
            <person name="Davidova I.A."/>
            <person name="Duncan K.E."/>
            <person name="Morris B."/>
            <person name="McInerney M.J."/>
        </authorList>
    </citation>
    <scope>NUCLEOTIDE SEQUENCE [LARGE SCALE GENOMIC DNA]</scope>
    <source>
        <strain evidence="2 3">ALDC</strain>
    </source>
</reference>
<organism evidence="2 3">
    <name type="scientific">Desulfoglaeba alkanexedens ALDC</name>
    <dbReference type="NCBI Taxonomy" id="980445"/>
    <lineage>
        <taxon>Bacteria</taxon>
        <taxon>Pseudomonadati</taxon>
        <taxon>Thermodesulfobacteriota</taxon>
        <taxon>Syntrophobacteria</taxon>
        <taxon>Syntrophobacterales</taxon>
        <taxon>Syntrophobacteraceae</taxon>
        <taxon>Desulfoglaeba</taxon>
    </lineage>
</organism>
<sequence>MAVVGILHLSEARGDISKPEELVERAQITLESFVTNPNCTWLRDHLKEARAVLIVPQILKGAFIVGGAGGSGVVSVRDERTGTWSPPAFYTLGSASIGLQIGAHASEVILMVMTPSGIDALYSSTFKLGGDATVAVGPVGLGVEGATPHNLSADFLSFSRSRGAFAGLSLDGTVIAARDDWNEQYYGKPVKPVDILLLRKVNNPHADKLLSTLARLAR</sequence>
<dbReference type="OrthoDB" id="9782434at2"/>
<reference evidence="2 3" key="2">
    <citation type="submission" date="2019-05" db="EMBL/GenBank/DDBJ databases">
        <authorList>
            <person name="Suflita J.M."/>
            <person name="Marks C.R."/>
        </authorList>
    </citation>
    <scope>NUCLEOTIDE SEQUENCE [LARGE SCALE GENOMIC DNA]</scope>
    <source>
        <strain evidence="2 3">ALDC</strain>
    </source>
</reference>
<name>A0A4P8L695_9BACT</name>